<comment type="caution">
    <text evidence="1">The sequence shown here is derived from an EMBL/GenBank/DDBJ whole genome shotgun (WGS) entry which is preliminary data.</text>
</comment>
<accession>A0ACB7US92</accession>
<dbReference type="EMBL" id="CM037024">
    <property type="protein sequence ID" value="KAH7663578.1"/>
    <property type="molecule type" value="Genomic_DNA"/>
</dbReference>
<proteinExistence type="predicted"/>
<organism evidence="1 2">
    <name type="scientific">Dioscorea alata</name>
    <name type="common">Purple yam</name>
    <dbReference type="NCBI Taxonomy" id="55571"/>
    <lineage>
        <taxon>Eukaryota</taxon>
        <taxon>Viridiplantae</taxon>
        <taxon>Streptophyta</taxon>
        <taxon>Embryophyta</taxon>
        <taxon>Tracheophyta</taxon>
        <taxon>Spermatophyta</taxon>
        <taxon>Magnoliopsida</taxon>
        <taxon>Liliopsida</taxon>
        <taxon>Dioscoreales</taxon>
        <taxon>Dioscoreaceae</taxon>
        <taxon>Dioscorea</taxon>
    </lineage>
</organism>
<protein>
    <submittedName>
        <fullName evidence="1">Uncharacterized protein</fullName>
    </submittedName>
</protein>
<gene>
    <name evidence="1" type="ORF">IHE45_14G065300</name>
</gene>
<evidence type="ECO:0000313" key="2">
    <source>
        <dbReference type="Proteomes" id="UP000827976"/>
    </source>
</evidence>
<name>A0ACB7US92_DIOAL</name>
<keyword evidence="2" id="KW-1185">Reference proteome</keyword>
<dbReference type="Proteomes" id="UP000827976">
    <property type="component" value="Chromosome 14"/>
</dbReference>
<sequence length="88" mass="10030">MHVLNNYPPLMGSDKHHNMSRAIILFVVILFYLFLCCYGSRKLDEVRYTKLPLVPKKSFGSLQESLPRAMPIPPSGPSVRHNSINFIS</sequence>
<evidence type="ECO:0000313" key="1">
    <source>
        <dbReference type="EMBL" id="KAH7663578.1"/>
    </source>
</evidence>
<reference evidence="2" key="1">
    <citation type="journal article" date="2022" name="Nat. Commun.">
        <title>Chromosome evolution and the genetic basis of agronomically important traits in greater yam.</title>
        <authorList>
            <person name="Bredeson J.V."/>
            <person name="Lyons J.B."/>
            <person name="Oniyinde I.O."/>
            <person name="Okereke N.R."/>
            <person name="Kolade O."/>
            <person name="Nnabue I."/>
            <person name="Nwadili C.O."/>
            <person name="Hribova E."/>
            <person name="Parker M."/>
            <person name="Nwogha J."/>
            <person name="Shu S."/>
            <person name="Carlson J."/>
            <person name="Kariba R."/>
            <person name="Muthemba S."/>
            <person name="Knop K."/>
            <person name="Barton G.J."/>
            <person name="Sherwood A.V."/>
            <person name="Lopez-Montes A."/>
            <person name="Asiedu R."/>
            <person name="Jamnadass R."/>
            <person name="Muchugi A."/>
            <person name="Goodstein D."/>
            <person name="Egesi C.N."/>
            <person name="Featherston J."/>
            <person name="Asfaw A."/>
            <person name="Simpson G.G."/>
            <person name="Dolezel J."/>
            <person name="Hendre P.S."/>
            <person name="Van Deynze A."/>
            <person name="Kumar P.L."/>
            <person name="Obidiegwu J.E."/>
            <person name="Bhattacharjee R."/>
            <person name="Rokhsar D.S."/>
        </authorList>
    </citation>
    <scope>NUCLEOTIDE SEQUENCE [LARGE SCALE GENOMIC DNA]</scope>
    <source>
        <strain evidence="2">cv. TDa95/00328</strain>
    </source>
</reference>